<dbReference type="EMBL" id="ABSU01000013">
    <property type="protein sequence ID" value="EFE32871.1"/>
    <property type="molecule type" value="Genomic_DNA"/>
</dbReference>
<dbReference type="KEGG" id="abe:ARB_00329"/>
<dbReference type="eggNOG" id="KOG0379">
    <property type="taxonomic scope" value="Eukaryota"/>
</dbReference>
<evidence type="ECO:0000313" key="2">
    <source>
        <dbReference type="Proteomes" id="UP000008866"/>
    </source>
</evidence>
<evidence type="ECO:0008006" key="3">
    <source>
        <dbReference type="Google" id="ProtNLM"/>
    </source>
</evidence>
<name>D4AVW5_ARTBC</name>
<protein>
    <recommendedName>
        <fullName evidence="3">F-box domain-containing protein</fullName>
    </recommendedName>
</protein>
<dbReference type="GeneID" id="9519628"/>
<accession>D4AVW5</accession>
<comment type="caution">
    <text evidence="1">The sequence shown here is derived from an EMBL/GenBank/DDBJ whole genome shotgun (WGS) entry which is preliminary data.</text>
</comment>
<evidence type="ECO:0000313" key="1">
    <source>
        <dbReference type="EMBL" id="EFE32871.1"/>
    </source>
</evidence>
<sequence>MLENLPREIIFSILSKVEDRVDLKCLSEASKQLNSMTAPFLYQSILITTARKANGIINAHERARVLQYTTDIHVAGEDKEKWAHPHDPSAQVDFQNINTRNARGVEDGASTTRDGSLTSTELKDKLRWIDVEPDPRFSRILGYMELRRRVLPILIRCKEGHLRSFRWDRMDFIPPEILGKEGYLPTRQKSLETLFIRANSGYGCHIYYPHLFTKLKRLSWDNLGNNMELDNAKDDLERLRDCLEVLSHQLVYLELGLKMWEYSFYDSDDDEATISQEIMKPNPGGKRFQFQKLQHLSLTGFNFEYSAVNIVGDLNPATLDTLTIRLCGQEWPNFLDRLNASEPPFRLHTVEILSWEDPESFSSENADIARFVNGCESLQNLYIAVREQDGALELWQALLRHKNTLRTFVYYVDPMVDTREDSSPFCIADVSFSMPQSHKTNPEWNPLRHLDLEFLGVSYDFKYLLPVLAPIANIRSLKVLLIRRSPLVVIGRLKAAERVERNPEGIKNEDEKPNKNFQAFDEFVQWAFGPEGIPSLQMIGIGDFSDSVMPRRKALLCRKSNPKSDEVFPGRNYRFVTRRDLTQQELLQKYAGAMQACPTDHIESWI</sequence>
<dbReference type="STRING" id="663331.D4AVW5"/>
<dbReference type="OMA" id="LCGQEWP"/>
<dbReference type="AlphaFoldDB" id="D4AVW5"/>
<dbReference type="HOGENOM" id="CLU_017138_1_1_1"/>
<reference evidence="2" key="1">
    <citation type="journal article" date="2011" name="Genome Biol.">
        <title>Comparative and functional genomics provide insights into the pathogenicity of dermatophytic fungi.</title>
        <authorList>
            <person name="Burmester A."/>
            <person name="Shelest E."/>
            <person name="Gloeckner G."/>
            <person name="Heddergott C."/>
            <person name="Schindler S."/>
            <person name="Staib P."/>
            <person name="Heidel A."/>
            <person name="Felder M."/>
            <person name="Petzold A."/>
            <person name="Szafranski K."/>
            <person name="Feuermann M."/>
            <person name="Pedruzzi I."/>
            <person name="Priebe S."/>
            <person name="Groth M."/>
            <person name="Winkler R."/>
            <person name="Li W."/>
            <person name="Kniemeyer O."/>
            <person name="Schroeckh V."/>
            <person name="Hertweck C."/>
            <person name="Hube B."/>
            <person name="White T.C."/>
            <person name="Platzer M."/>
            <person name="Guthke R."/>
            <person name="Heitman J."/>
            <person name="Woestemeyer J."/>
            <person name="Zipfel P.F."/>
            <person name="Monod M."/>
            <person name="Brakhage A.A."/>
        </authorList>
    </citation>
    <scope>NUCLEOTIDE SEQUENCE [LARGE SCALE GENOMIC DNA]</scope>
    <source>
        <strain evidence="2">ATCC MYA-4681 / CBS 112371</strain>
    </source>
</reference>
<dbReference type="RefSeq" id="XP_003013511.1">
    <property type="nucleotide sequence ID" value="XM_003013465.1"/>
</dbReference>
<keyword evidence="2" id="KW-1185">Reference proteome</keyword>
<organism evidence="1 2">
    <name type="scientific">Arthroderma benhamiae (strain ATCC MYA-4681 / CBS 112371)</name>
    <name type="common">Trichophyton mentagrophytes</name>
    <dbReference type="NCBI Taxonomy" id="663331"/>
    <lineage>
        <taxon>Eukaryota</taxon>
        <taxon>Fungi</taxon>
        <taxon>Dikarya</taxon>
        <taxon>Ascomycota</taxon>
        <taxon>Pezizomycotina</taxon>
        <taxon>Eurotiomycetes</taxon>
        <taxon>Eurotiomycetidae</taxon>
        <taxon>Onygenales</taxon>
        <taxon>Arthrodermataceae</taxon>
        <taxon>Trichophyton</taxon>
    </lineage>
</organism>
<proteinExistence type="predicted"/>
<dbReference type="Proteomes" id="UP000008866">
    <property type="component" value="Unassembled WGS sequence"/>
</dbReference>
<gene>
    <name evidence="1" type="ORF">ARB_00329</name>
</gene>